<dbReference type="AlphaFoldDB" id="A0A2N4UJW9"/>
<keyword evidence="2" id="KW-1185">Reference proteome</keyword>
<organism evidence="1 2">
    <name type="scientific">Pollutimonas nitritireducens</name>
    <dbReference type="NCBI Taxonomy" id="2045209"/>
    <lineage>
        <taxon>Bacteria</taxon>
        <taxon>Pseudomonadati</taxon>
        <taxon>Pseudomonadota</taxon>
        <taxon>Betaproteobacteria</taxon>
        <taxon>Burkholderiales</taxon>
        <taxon>Alcaligenaceae</taxon>
        <taxon>Pollutimonas</taxon>
    </lineage>
</organism>
<sequence length="77" mass="8757">MVERLYDKGIAGTDVITHKHNTFRCGLSRIFSAKDAFNNCLRLNYGHAWDEHAEQALTTLGRLSGIYQRYVTEATLP</sequence>
<evidence type="ECO:0000313" key="2">
    <source>
        <dbReference type="Proteomes" id="UP000234328"/>
    </source>
</evidence>
<reference evidence="1 2" key="1">
    <citation type="submission" date="2017-10" db="EMBL/GenBank/DDBJ databases">
        <title>Two draft genome sequences of Pusillimonas sp. strains isolated from a nitrate- and radionuclide-contaminated groundwater in Russia.</title>
        <authorList>
            <person name="Grouzdev D.S."/>
            <person name="Tourova T.P."/>
            <person name="Goeva M.A."/>
            <person name="Babich T.L."/>
            <person name="Sokolova D.S."/>
            <person name="Abdullin R."/>
            <person name="Poltaraus A.B."/>
            <person name="Toshchakov S.V."/>
            <person name="Nazina T.N."/>
        </authorList>
    </citation>
    <scope>NUCLEOTIDE SEQUENCE [LARGE SCALE GENOMIC DNA]</scope>
    <source>
        <strain evidence="1 2">JR1/69-2-13</strain>
    </source>
</reference>
<name>A0A2N4UJW9_9BURK</name>
<dbReference type="EMBL" id="PDNV01000002">
    <property type="protein sequence ID" value="PLC55300.1"/>
    <property type="molecule type" value="Genomic_DNA"/>
</dbReference>
<accession>A0A2N4UJW9</accession>
<proteinExistence type="predicted"/>
<protein>
    <submittedName>
        <fullName evidence="1">Uncharacterized protein</fullName>
    </submittedName>
</protein>
<gene>
    <name evidence="1" type="ORF">CR155_03605</name>
</gene>
<dbReference type="Proteomes" id="UP000234328">
    <property type="component" value="Unassembled WGS sequence"/>
</dbReference>
<evidence type="ECO:0000313" key="1">
    <source>
        <dbReference type="EMBL" id="PLC55300.1"/>
    </source>
</evidence>
<comment type="caution">
    <text evidence="1">The sequence shown here is derived from an EMBL/GenBank/DDBJ whole genome shotgun (WGS) entry which is preliminary data.</text>
</comment>